<dbReference type="FunFam" id="2.60.120.330:FF:000079">
    <property type="entry name" value="Protein SRG1"/>
    <property type="match status" value="1"/>
</dbReference>
<dbReference type="SUPFAM" id="SSF51197">
    <property type="entry name" value="Clavaminate synthase-like"/>
    <property type="match status" value="2"/>
</dbReference>
<evidence type="ECO:0000256" key="3">
    <source>
        <dbReference type="ARBA" id="ARBA00023004"/>
    </source>
</evidence>
<evidence type="ECO:0000256" key="2">
    <source>
        <dbReference type="ARBA" id="ARBA00022723"/>
    </source>
</evidence>
<sequence>MDPEVGNGCVQEDEELGWGKSLPVPSVQEIVRNDSLCVPERYIQERQNRPDYHSEVSYASSEIPVINMSLLANGDKDELRKFDIACKEWGFFQITNHGIAETVIHNMKDAIAAFFQLPFDEKKKYTMPANDVQGYGQGYVVSEQQKLDWSDVLFLVTLPPSVRNLKLWPVALPGFKESIDQYSTEIRKVTEEIFAKLSLLMGMDTDGLKMLHGEMKQATRMNYYPTCSRPELVLGVSPHSDASTITLLLQDDKITGLQIKHKDSWIPVKPIPDAIVVNIGDVAEVLSNGLYKSVEHRAVTNDKKARMSVATFVIPSEEVEIGPLESMVDDKQFPRMYRNMKYVDYLRHTLERKMDGKAHTEYLKLPLDTEFYPASLKLPVMDFSLASGDEDEQRKLDGACKESGFFQGCSSTILGRIQRVAEEVLAKLSLLMGMDKDGLKMLHREMKQAVRMNYYPTCSRPDLVHGVSPHSDACTITFLLLDDEITALQIKHKDK</sequence>
<dbReference type="InterPro" id="IPR027443">
    <property type="entry name" value="IPNS-like_sf"/>
</dbReference>
<dbReference type="Gene3D" id="2.60.120.330">
    <property type="entry name" value="B-lactam Antibiotic, Isopenicillin N Synthase, Chain"/>
    <property type="match status" value="2"/>
</dbReference>
<dbReference type="InterPro" id="IPR050295">
    <property type="entry name" value="Plant_2OG-oxidoreductases"/>
</dbReference>
<keyword evidence="2 4" id="KW-0479">Metal-binding</keyword>
<proteinExistence type="inferred from homology"/>
<evidence type="ECO:0000313" key="6">
    <source>
        <dbReference type="EMBL" id="GAY59075.1"/>
    </source>
</evidence>
<dbReference type="Pfam" id="PF14226">
    <property type="entry name" value="DIOX_N"/>
    <property type="match status" value="1"/>
</dbReference>
<name>A0A2H5Q459_CITUN</name>
<dbReference type="AlphaFoldDB" id="A0A2H5Q459"/>
<dbReference type="STRING" id="55188.A0A2H5Q459"/>
<dbReference type="EMBL" id="BDQV01000202">
    <property type="protein sequence ID" value="GAY59075.1"/>
    <property type="molecule type" value="Genomic_DNA"/>
</dbReference>
<reference evidence="6 7" key="1">
    <citation type="journal article" date="2017" name="Front. Genet.">
        <title>Draft sequencing of the heterozygous diploid genome of Satsuma (Citrus unshiu Marc.) using a hybrid assembly approach.</title>
        <authorList>
            <person name="Shimizu T."/>
            <person name="Tanizawa Y."/>
            <person name="Mochizuki T."/>
            <person name="Nagasaki H."/>
            <person name="Yoshioka T."/>
            <person name="Toyoda A."/>
            <person name="Fujiyama A."/>
            <person name="Kaminuma E."/>
            <person name="Nakamura Y."/>
        </authorList>
    </citation>
    <scope>NUCLEOTIDE SEQUENCE [LARGE SCALE GENOMIC DNA]</scope>
    <source>
        <strain evidence="7">cv. Miyagawa wase</strain>
    </source>
</reference>
<comment type="similarity">
    <text evidence="1 4">Belongs to the iron/ascorbate-dependent oxidoreductase family.</text>
</comment>
<keyword evidence="3 4" id="KW-0408">Iron</keyword>
<dbReference type="Pfam" id="PF03171">
    <property type="entry name" value="2OG-FeII_Oxy"/>
    <property type="match status" value="2"/>
</dbReference>
<feature type="domain" description="Fe2OG dioxygenase" evidence="5">
    <location>
        <begin position="215"/>
        <end position="315"/>
    </location>
</feature>
<evidence type="ECO:0000259" key="5">
    <source>
        <dbReference type="PROSITE" id="PS51471"/>
    </source>
</evidence>
<accession>A0A2H5Q459</accession>
<comment type="caution">
    <text evidence="6">The sequence shown here is derived from an EMBL/GenBank/DDBJ whole genome shotgun (WGS) entry which is preliminary data.</text>
</comment>
<dbReference type="PANTHER" id="PTHR47991">
    <property type="entry name" value="OXOGLUTARATE/IRON-DEPENDENT DIOXYGENASE"/>
    <property type="match status" value="1"/>
</dbReference>
<dbReference type="PROSITE" id="PS51471">
    <property type="entry name" value="FE2OG_OXY"/>
    <property type="match status" value="1"/>
</dbReference>
<evidence type="ECO:0000313" key="7">
    <source>
        <dbReference type="Proteomes" id="UP000236630"/>
    </source>
</evidence>
<evidence type="ECO:0000256" key="1">
    <source>
        <dbReference type="ARBA" id="ARBA00008056"/>
    </source>
</evidence>
<dbReference type="GO" id="GO:0046872">
    <property type="term" value="F:metal ion binding"/>
    <property type="evidence" value="ECO:0007669"/>
    <property type="project" value="UniProtKB-KW"/>
</dbReference>
<organism evidence="6 7">
    <name type="scientific">Citrus unshiu</name>
    <name type="common">Satsuma mandarin</name>
    <name type="synonym">Citrus nobilis var. unshiu</name>
    <dbReference type="NCBI Taxonomy" id="55188"/>
    <lineage>
        <taxon>Eukaryota</taxon>
        <taxon>Viridiplantae</taxon>
        <taxon>Streptophyta</taxon>
        <taxon>Embryophyta</taxon>
        <taxon>Tracheophyta</taxon>
        <taxon>Spermatophyta</taxon>
        <taxon>Magnoliopsida</taxon>
        <taxon>eudicotyledons</taxon>
        <taxon>Gunneridae</taxon>
        <taxon>Pentapetalae</taxon>
        <taxon>rosids</taxon>
        <taxon>malvids</taxon>
        <taxon>Sapindales</taxon>
        <taxon>Rutaceae</taxon>
        <taxon>Aurantioideae</taxon>
        <taxon>Citrus</taxon>
    </lineage>
</organism>
<dbReference type="Proteomes" id="UP000236630">
    <property type="component" value="Unassembled WGS sequence"/>
</dbReference>
<dbReference type="InterPro" id="IPR044861">
    <property type="entry name" value="IPNS-like_FE2OG_OXY"/>
</dbReference>
<keyword evidence="4" id="KW-0560">Oxidoreductase</keyword>
<evidence type="ECO:0000256" key="4">
    <source>
        <dbReference type="RuleBase" id="RU003682"/>
    </source>
</evidence>
<keyword evidence="7" id="KW-1185">Reference proteome</keyword>
<dbReference type="InterPro" id="IPR026992">
    <property type="entry name" value="DIOX_N"/>
</dbReference>
<dbReference type="InterPro" id="IPR005123">
    <property type="entry name" value="Oxoglu/Fe-dep_dioxygenase_dom"/>
</dbReference>
<dbReference type="GO" id="GO:0016491">
    <property type="term" value="F:oxidoreductase activity"/>
    <property type="evidence" value="ECO:0007669"/>
    <property type="project" value="UniProtKB-KW"/>
</dbReference>
<protein>
    <recommendedName>
        <fullName evidence="5">Fe2OG dioxygenase domain-containing protein</fullName>
    </recommendedName>
</protein>
<gene>
    <name evidence="6" type="ORF">CUMW_191810</name>
</gene>